<evidence type="ECO:0000259" key="2">
    <source>
        <dbReference type="Pfam" id="PF03168"/>
    </source>
</evidence>
<dbReference type="Pfam" id="PF03168">
    <property type="entry name" value="LEA_2"/>
    <property type="match status" value="1"/>
</dbReference>
<evidence type="ECO:0000313" key="4">
    <source>
        <dbReference type="Proteomes" id="UP000626092"/>
    </source>
</evidence>
<evidence type="ECO:0000256" key="1">
    <source>
        <dbReference type="SAM" id="Phobius"/>
    </source>
</evidence>
<keyword evidence="1" id="KW-1133">Transmembrane helix</keyword>
<sequence>MAEKEHRPLAPASIRPSSDDEEAALYLKKIRNKKYIKCCGCILALLLIQIIVVVILIFTVFKVKDPIITMNSVTVDKLELINGTTIPKSGSNMTLTVDVSIKNPNVASFKYPNTTTTIYYHGTVIGEARGPPGHSKARRTMRMNMTVDIIIGTLISNPNLPSDAASGILAMSSFTRVGGRVKMLSIIKKHVVVKMNCTMSINITSQAIQDQKCKRKQIESAIGLNSLTRCRSCVRRLVCRSISIEWKPSLVLVLANIVDDSQVVAAHAVVGVILGEGEELALLDVVGLGR</sequence>
<dbReference type="AlphaFoldDB" id="A0A834HKC1"/>
<dbReference type="OrthoDB" id="764273at2759"/>
<dbReference type="PANTHER" id="PTHR31852">
    <property type="entry name" value="LATE EMBRYOGENESIS ABUNDANT (LEA) HYDROXYPROLINE-RICH GLYCOPROTEIN FAMILY"/>
    <property type="match status" value="1"/>
</dbReference>
<dbReference type="InterPro" id="IPR004864">
    <property type="entry name" value="LEA_2"/>
</dbReference>
<feature type="domain" description="Late embryogenesis abundant protein LEA-2 subgroup" evidence="2">
    <location>
        <begin position="99"/>
        <end position="198"/>
    </location>
</feature>
<name>A0A834HKC1_RHOSS</name>
<keyword evidence="1" id="KW-0812">Transmembrane</keyword>
<dbReference type="Gene3D" id="2.60.40.1820">
    <property type="match status" value="1"/>
</dbReference>
<dbReference type="SUPFAM" id="SSF117070">
    <property type="entry name" value="LEA14-like"/>
    <property type="match status" value="1"/>
</dbReference>
<accession>A0A834HKC1</accession>
<keyword evidence="1" id="KW-0472">Membrane</keyword>
<proteinExistence type="predicted"/>
<protein>
    <recommendedName>
        <fullName evidence="2">Late embryogenesis abundant protein LEA-2 subgroup domain-containing protein</fullName>
    </recommendedName>
</protein>
<gene>
    <name evidence="3" type="ORF">RHSIM_Rhsim01G0166200</name>
</gene>
<organism evidence="3 4">
    <name type="scientific">Rhododendron simsii</name>
    <name type="common">Sims's rhododendron</name>
    <dbReference type="NCBI Taxonomy" id="118357"/>
    <lineage>
        <taxon>Eukaryota</taxon>
        <taxon>Viridiplantae</taxon>
        <taxon>Streptophyta</taxon>
        <taxon>Embryophyta</taxon>
        <taxon>Tracheophyta</taxon>
        <taxon>Spermatophyta</taxon>
        <taxon>Magnoliopsida</taxon>
        <taxon>eudicotyledons</taxon>
        <taxon>Gunneridae</taxon>
        <taxon>Pentapetalae</taxon>
        <taxon>asterids</taxon>
        <taxon>Ericales</taxon>
        <taxon>Ericaceae</taxon>
        <taxon>Ericoideae</taxon>
        <taxon>Rhodoreae</taxon>
        <taxon>Rhododendron</taxon>
    </lineage>
</organism>
<dbReference type="Proteomes" id="UP000626092">
    <property type="component" value="Unassembled WGS sequence"/>
</dbReference>
<dbReference type="EMBL" id="WJXA01000001">
    <property type="protein sequence ID" value="KAF7152619.1"/>
    <property type="molecule type" value="Genomic_DNA"/>
</dbReference>
<dbReference type="InterPro" id="IPR055301">
    <property type="entry name" value="Lea14-like_2"/>
</dbReference>
<evidence type="ECO:0000313" key="3">
    <source>
        <dbReference type="EMBL" id="KAF7152619.1"/>
    </source>
</evidence>
<comment type="caution">
    <text evidence="3">The sequence shown here is derived from an EMBL/GenBank/DDBJ whole genome shotgun (WGS) entry which is preliminary data.</text>
</comment>
<reference evidence="3" key="1">
    <citation type="submission" date="2019-11" db="EMBL/GenBank/DDBJ databases">
        <authorList>
            <person name="Liu Y."/>
            <person name="Hou J."/>
            <person name="Li T.-Q."/>
            <person name="Guan C.-H."/>
            <person name="Wu X."/>
            <person name="Wu H.-Z."/>
            <person name="Ling F."/>
            <person name="Zhang R."/>
            <person name="Shi X.-G."/>
            <person name="Ren J.-P."/>
            <person name="Chen E.-F."/>
            <person name="Sun J.-M."/>
        </authorList>
    </citation>
    <scope>NUCLEOTIDE SEQUENCE</scope>
    <source>
        <strain evidence="3">Adult_tree_wgs_1</strain>
        <tissue evidence="3">Leaves</tissue>
    </source>
</reference>
<feature type="transmembrane region" description="Helical" evidence="1">
    <location>
        <begin position="35"/>
        <end position="61"/>
    </location>
</feature>
<keyword evidence="4" id="KW-1185">Reference proteome</keyword>